<keyword evidence="2" id="KW-1185">Reference proteome</keyword>
<organism evidence="1 2">
    <name type="scientific">Sphaerisporangium flaviroseum</name>
    <dbReference type="NCBI Taxonomy" id="509199"/>
    <lineage>
        <taxon>Bacteria</taxon>
        <taxon>Bacillati</taxon>
        <taxon>Actinomycetota</taxon>
        <taxon>Actinomycetes</taxon>
        <taxon>Streptosporangiales</taxon>
        <taxon>Streptosporangiaceae</taxon>
        <taxon>Sphaerisporangium</taxon>
    </lineage>
</organism>
<reference evidence="2" key="1">
    <citation type="journal article" date="2019" name="Int. J. Syst. Evol. Microbiol.">
        <title>The Global Catalogue of Microorganisms (GCM) 10K type strain sequencing project: providing services to taxonomists for standard genome sequencing and annotation.</title>
        <authorList>
            <consortium name="The Broad Institute Genomics Platform"/>
            <consortium name="The Broad Institute Genome Sequencing Center for Infectious Disease"/>
            <person name="Wu L."/>
            <person name="Ma J."/>
        </authorList>
    </citation>
    <scope>NUCLEOTIDE SEQUENCE [LARGE SCALE GENOMIC DNA]</scope>
    <source>
        <strain evidence="2">JCM 16908</strain>
    </source>
</reference>
<accession>A0ABP7J391</accession>
<evidence type="ECO:0000313" key="1">
    <source>
        <dbReference type="EMBL" id="GAA3833723.1"/>
    </source>
</evidence>
<dbReference type="Proteomes" id="UP001500888">
    <property type="component" value="Unassembled WGS sequence"/>
</dbReference>
<evidence type="ECO:0008006" key="3">
    <source>
        <dbReference type="Google" id="ProtNLM"/>
    </source>
</evidence>
<evidence type="ECO:0000313" key="2">
    <source>
        <dbReference type="Proteomes" id="UP001500888"/>
    </source>
</evidence>
<dbReference type="EMBL" id="BAAAZR010000035">
    <property type="protein sequence ID" value="GAA3833723.1"/>
    <property type="molecule type" value="Genomic_DNA"/>
</dbReference>
<sequence>MSNGLDTRPSATTYDVERLVSMAWQGKVRVPHFQRDFRWGREDVIRLSTVLSRDIRWEACCSGCGGHPDSGSPWERSKSTLPV</sequence>
<name>A0ABP7J391_9ACTN</name>
<proteinExistence type="predicted"/>
<protein>
    <recommendedName>
        <fullName evidence="3">DUF262 domain-containing protein</fullName>
    </recommendedName>
</protein>
<comment type="caution">
    <text evidence="1">The sequence shown here is derived from an EMBL/GenBank/DDBJ whole genome shotgun (WGS) entry which is preliminary data.</text>
</comment>
<gene>
    <name evidence="1" type="ORF">GCM10022226_63860</name>
</gene>